<organism evidence="1 2">
    <name type="scientific">Roseobacter denitrificans (strain ATCC 33942 / OCh 114)</name>
    <name type="common">Erythrobacter sp. (strain OCh 114)</name>
    <name type="synonym">Roseobacter denitrificans</name>
    <dbReference type="NCBI Taxonomy" id="375451"/>
    <lineage>
        <taxon>Bacteria</taxon>
        <taxon>Pseudomonadati</taxon>
        <taxon>Pseudomonadota</taxon>
        <taxon>Alphaproteobacteria</taxon>
        <taxon>Rhodobacterales</taxon>
        <taxon>Roseobacteraceae</taxon>
        <taxon>Roseobacter</taxon>
    </lineage>
</organism>
<proteinExistence type="predicted"/>
<gene>
    <name evidence="1" type="ordered locus">RD1_0959</name>
</gene>
<evidence type="ECO:0000313" key="1">
    <source>
        <dbReference type="EMBL" id="ABG30627.1"/>
    </source>
</evidence>
<protein>
    <submittedName>
        <fullName evidence="1">Uncharacterized protein</fullName>
    </submittedName>
</protein>
<accession>Q16BL6</accession>
<dbReference type="HOGENOM" id="CLU_2957801_0_0_5"/>
<reference evidence="1 2" key="1">
    <citation type="journal article" date="2007" name="J. Bacteriol.">
        <title>The complete genome sequence of Roseobacter denitrificans reveals a mixotrophic rather than photosynthetic metabolism.</title>
        <authorList>
            <person name="Swingley W.D."/>
            <person name="Sadekar S."/>
            <person name="Mastrian S.D."/>
            <person name="Matthies H.J."/>
            <person name="Hao J."/>
            <person name="Ramos H."/>
            <person name="Acharya C.R."/>
            <person name="Conrad A.L."/>
            <person name="Taylor H.L."/>
            <person name="Dejesa L.C."/>
            <person name="Shah M.K."/>
            <person name="O'huallachain M.E."/>
            <person name="Lince M.T."/>
            <person name="Blankenship R.E."/>
            <person name="Beatty J.T."/>
            <person name="Touchman J.W."/>
        </authorList>
    </citation>
    <scope>NUCLEOTIDE SEQUENCE [LARGE SCALE GENOMIC DNA]</scope>
    <source>
        <strain evidence="2">ATCC 33942 / OCh 114</strain>
    </source>
</reference>
<dbReference type="AlphaFoldDB" id="Q16BL6"/>
<dbReference type="EMBL" id="CP000362">
    <property type="protein sequence ID" value="ABG30627.1"/>
    <property type="molecule type" value="Genomic_DNA"/>
</dbReference>
<evidence type="ECO:0000313" key="2">
    <source>
        <dbReference type="Proteomes" id="UP000007029"/>
    </source>
</evidence>
<sequence length="59" mass="6427">MTGPFPLGRILFFRVLNDLSGIRKKPIAQKPGRAKGDEEHPGMRICDCDAALRVTGFAG</sequence>
<keyword evidence="2" id="KW-1185">Reference proteome</keyword>
<dbReference type="Proteomes" id="UP000007029">
    <property type="component" value="Chromosome"/>
</dbReference>
<name>Q16BL6_ROSDO</name>
<dbReference type="KEGG" id="rde:RD1_0959"/>